<evidence type="ECO:0000256" key="3">
    <source>
        <dbReference type="SAM" id="Coils"/>
    </source>
</evidence>
<dbReference type="PANTHER" id="PTHR45652:SF10">
    <property type="entry name" value="NEUROFILAMENT MEDIUM POLYPEPTIDE ISOFORM X1"/>
    <property type="match status" value="1"/>
</dbReference>
<dbReference type="FunFam" id="1.20.5.1160:FF:000001">
    <property type="entry name" value="Keratin type II"/>
    <property type="match status" value="1"/>
</dbReference>
<dbReference type="SUPFAM" id="SSF64593">
    <property type="entry name" value="Intermediate filament protein, coiled coil region"/>
    <property type="match status" value="2"/>
</dbReference>
<dbReference type="GeneTree" id="ENSGT00940000161685"/>
<protein>
    <recommendedName>
        <fullName evidence="4">IF rod domain-containing protein</fullName>
    </recommendedName>
</protein>
<dbReference type="Pfam" id="PF00038">
    <property type="entry name" value="Filament"/>
    <property type="match status" value="1"/>
</dbReference>
<dbReference type="Ensembl" id="ENSDCDT00010071743.1">
    <property type="protein sequence ID" value="ENSDCDP00010060988.1"/>
    <property type="gene ID" value="ENSDCDG00010033767.1"/>
</dbReference>
<sequence>SGRASGCGDPCGEEYKSKEGCCVPEAAMGSRSDEREVMRGLNSRFSGFIENVRRLEEQNRMLEREIEEMKQKTRGSASLAQVYEPEMRELRDLVSELSRKKRQVELEHRGLEDELHTLNLRYEQEVRGRSQAEVAVAELKKCVGDANLVRAALDKKAQSLAEEMNFLKKNHEEEVAEMMAQLNAVPCRAESEGFGWRGDITSALREIRAQLEGHTAVSNVGGTEARFRAQVSSLTKAAEVNRETLMATKQEISEHRHRLQSRSIELDSAKGVKEALEKQLHDLEERHRAEVNHYQVGTTHEHASLHQTATRFLIELKNAKYDMAGHLQEYQDLLNVKMALDTEIFSYRKLLEGEECRYAIISDSTVSVPYIYRQSPV</sequence>
<dbReference type="SMART" id="SM01391">
    <property type="entry name" value="Filament"/>
    <property type="match status" value="1"/>
</dbReference>
<feature type="coiled-coil region" evidence="3">
    <location>
        <begin position="266"/>
        <end position="293"/>
    </location>
</feature>
<dbReference type="GO" id="GO:0030424">
    <property type="term" value="C:axon"/>
    <property type="evidence" value="ECO:0007669"/>
    <property type="project" value="TreeGrafter"/>
</dbReference>
<dbReference type="GO" id="GO:0005737">
    <property type="term" value="C:cytoplasm"/>
    <property type="evidence" value="ECO:0007669"/>
    <property type="project" value="TreeGrafter"/>
</dbReference>
<dbReference type="Proteomes" id="UP000694580">
    <property type="component" value="Chromosome 8"/>
</dbReference>
<dbReference type="GO" id="GO:0005200">
    <property type="term" value="F:structural constituent of cytoskeleton"/>
    <property type="evidence" value="ECO:0007669"/>
    <property type="project" value="TreeGrafter"/>
</dbReference>
<name>A0AAY4EUC9_9TELE</name>
<dbReference type="InterPro" id="IPR039008">
    <property type="entry name" value="IF_rod_dom"/>
</dbReference>
<evidence type="ECO:0000256" key="1">
    <source>
        <dbReference type="ARBA" id="ARBA00022754"/>
    </source>
</evidence>
<evidence type="ECO:0000256" key="2">
    <source>
        <dbReference type="ARBA" id="ARBA00023054"/>
    </source>
</evidence>
<evidence type="ECO:0000313" key="5">
    <source>
        <dbReference type="Ensembl" id="ENSDCDP00010060988.1"/>
    </source>
</evidence>
<keyword evidence="6" id="KW-1185">Reference proteome</keyword>
<organism evidence="5 6">
    <name type="scientific">Denticeps clupeoides</name>
    <name type="common">denticle herring</name>
    <dbReference type="NCBI Taxonomy" id="299321"/>
    <lineage>
        <taxon>Eukaryota</taxon>
        <taxon>Metazoa</taxon>
        <taxon>Chordata</taxon>
        <taxon>Craniata</taxon>
        <taxon>Vertebrata</taxon>
        <taxon>Euteleostomi</taxon>
        <taxon>Actinopterygii</taxon>
        <taxon>Neopterygii</taxon>
        <taxon>Teleostei</taxon>
        <taxon>Clupei</taxon>
        <taxon>Clupeiformes</taxon>
        <taxon>Denticipitoidei</taxon>
        <taxon>Denticipitidae</taxon>
        <taxon>Denticeps</taxon>
    </lineage>
</organism>
<keyword evidence="1" id="KW-0403">Intermediate filament</keyword>
<dbReference type="SUPFAM" id="SSF90257">
    <property type="entry name" value="Myosin rod fragments"/>
    <property type="match status" value="1"/>
</dbReference>
<evidence type="ECO:0000259" key="4">
    <source>
        <dbReference type="PROSITE" id="PS51842"/>
    </source>
</evidence>
<keyword evidence="2 3" id="KW-0175">Coiled coil</keyword>
<dbReference type="InterPro" id="IPR050405">
    <property type="entry name" value="Intermediate_filament"/>
</dbReference>
<evidence type="ECO:0000313" key="6">
    <source>
        <dbReference type="Proteomes" id="UP000694580"/>
    </source>
</evidence>
<dbReference type="GO" id="GO:0099160">
    <property type="term" value="C:postsynaptic intermediate filament cytoskeleton"/>
    <property type="evidence" value="ECO:0007669"/>
    <property type="project" value="TreeGrafter"/>
</dbReference>
<proteinExistence type="predicted"/>
<dbReference type="Gene3D" id="1.20.5.500">
    <property type="entry name" value="Single helix bin"/>
    <property type="match status" value="1"/>
</dbReference>
<dbReference type="Gene3D" id="1.20.5.170">
    <property type="match status" value="1"/>
</dbReference>
<dbReference type="PANTHER" id="PTHR45652">
    <property type="entry name" value="GLIAL FIBRILLARY ACIDIC PROTEIN"/>
    <property type="match status" value="1"/>
</dbReference>
<dbReference type="Gene3D" id="1.20.5.1160">
    <property type="entry name" value="Vasodilator-stimulated phosphoprotein"/>
    <property type="match status" value="1"/>
</dbReference>
<reference evidence="5" key="3">
    <citation type="submission" date="2025-09" db="UniProtKB">
        <authorList>
            <consortium name="Ensembl"/>
        </authorList>
    </citation>
    <scope>IDENTIFICATION</scope>
</reference>
<feature type="domain" description="IF rod" evidence="4">
    <location>
        <begin position="34"/>
        <end position="358"/>
    </location>
</feature>
<reference evidence="5 6" key="1">
    <citation type="submission" date="2020-06" db="EMBL/GenBank/DDBJ databases">
        <authorList>
            <consortium name="Wellcome Sanger Institute Data Sharing"/>
        </authorList>
    </citation>
    <scope>NUCLEOTIDE SEQUENCE [LARGE SCALE GENOMIC DNA]</scope>
</reference>
<dbReference type="AlphaFoldDB" id="A0AAY4EUC9"/>
<accession>A0AAY4EUC9</accession>
<dbReference type="GO" id="GO:0005882">
    <property type="term" value="C:intermediate filament"/>
    <property type="evidence" value="ECO:0007669"/>
    <property type="project" value="UniProtKB-KW"/>
</dbReference>
<dbReference type="GO" id="GO:0033693">
    <property type="term" value="P:neurofilament bundle assembly"/>
    <property type="evidence" value="ECO:0007669"/>
    <property type="project" value="TreeGrafter"/>
</dbReference>
<feature type="coiled-coil region" evidence="3">
    <location>
        <begin position="45"/>
        <end position="121"/>
    </location>
</feature>
<feature type="coiled-coil region" evidence="3">
    <location>
        <begin position="150"/>
        <end position="181"/>
    </location>
</feature>
<dbReference type="PROSITE" id="PS51842">
    <property type="entry name" value="IF_ROD_2"/>
    <property type="match status" value="1"/>
</dbReference>
<reference evidence="5" key="2">
    <citation type="submission" date="2025-08" db="UniProtKB">
        <authorList>
            <consortium name="Ensembl"/>
        </authorList>
    </citation>
    <scope>IDENTIFICATION</scope>
</reference>